<comment type="caution">
    <text evidence="1">The sequence shown here is derived from an EMBL/GenBank/DDBJ whole genome shotgun (WGS) entry which is preliminary data.</text>
</comment>
<dbReference type="eggNOG" id="ENOG502ZF42">
    <property type="taxonomic scope" value="Bacteria"/>
</dbReference>
<evidence type="ECO:0000313" key="1">
    <source>
        <dbReference type="EMBL" id="CCI81213.1"/>
    </source>
</evidence>
<accession>I7IVC7</accession>
<organism evidence="1 2">
    <name type="scientific">Lactobacillus hominis DSM 23910 = CRBIP 24.179</name>
    <dbReference type="NCBI Taxonomy" id="1423758"/>
    <lineage>
        <taxon>Bacteria</taxon>
        <taxon>Bacillati</taxon>
        <taxon>Bacillota</taxon>
        <taxon>Bacilli</taxon>
        <taxon>Lactobacillales</taxon>
        <taxon>Lactobacillaceae</taxon>
        <taxon>Lactobacillus</taxon>
    </lineage>
</organism>
<evidence type="ECO:0008006" key="3">
    <source>
        <dbReference type="Google" id="ProtNLM"/>
    </source>
</evidence>
<gene>
    <name evidence="1" type="ORF">BN55_06540</name>
</gene>
<dbReference type="AlphaFoldDB" id="I7IVC7"/>
<keyword evidence="2" id="KW-1185">Reference proteome</keyword>
<dbReference type="STRING" id="1423758.FC41_GL001352"/>
<reference evidence="1 2" key="1">
    <citation type="submission" date="2012-06" db="EMBL/GenBank/DDBJ databases">
        <title>Draft Genome Sequence of Lactobacillus hominis Strain CRBIP 24.179T, isolated from human intestine.</title>
        <authorList>
            <person name="Cousin S."/>
            <person name="Ma L."/>
            <person name="Bizet C."/>
            <person name="Loux V."/>
            <person name="Bouchier C."/>
            <person name="Clermont D."/>
            <person name="Creno S."/>
        </authorList>
    </citation>
    <scope>NUCLEOTIDE SEQUENCE [LARGE SCALE GENOMIC DNA]</scope>
    <source>
        <strain evidence="2">CRBIP 24.179T</strain>
    </source>
</reference>
<protein>
    <recommendedName>
        <fullName evidence="3">Helix-turn-helix domain-containing protein</fullName>
    </recommendedName>
</protein>
<evidence type="ECO:0000313" key="2">
    <source>
        <dbReference type="Proteomes" id="UP000009320"/>
    </source>
</evidence>
<proteinExistence type="predicted"/>
<name>I7IVC7_9LACO</name>
<sequence length="59" mass="6990">MLTREAAAKYIGIDVKTFDKVFRSDQDFKRIKIGDHSERFTKNSINEFINLKEKNLKQI</sequence>
<dbReference type="Proteomes" id="UP000009320">
    <property type="component" value="Unassembled WGS sequence"/>
</dbReference>
<dbReference type="EMBL" id="CAKE01000002">
    <property type="protein sequence ID" value="CCI81213.1"/>
    <property type="molecule type" value="Genomic_DNA"/>
</dbReference>